<comment type="caution">
    <text evidence="4">The sequence shown here is derived from an EMBL/GenBank/DDBJ whole genome shotgun (WGS) entry which is preliminary data.</text>
</comment>
<dbReference type="Proteomes" id="UP001169066">
    <property type="component" value="Unassembled WGS sequence"/>
</dbReference>
<gene>
    <name evidence="4" type="ORF">PF327_09195</name>
</gene>
<feature type="chain" id="PRO_5047373966" evidence="3">
    <location>
        <begin position="18"/>
        <end position="329"/>
    </location>
</feature>
<dbReference type="PROSITE" id="PS00530">
    <property type="entry name" value="RNASE_T2_1"/>
    <property type="match status" value="1"/>
</dbReference>
<dbReference type="InterPro" id="IPR036430">
    <property type="entry name" value="RNase_T2-like_sf"/>
</dbReference>
<dbReference type="PANTHER" id="PTHR11240">
    <property type="entry name" value="RIBONUCLEASE T2"/>
    <property type="match status" value="1"/>
</dbReference>
<dbReference type="Pfam" id="PF00445">
    <property type="entry name" value="Ribonuclease_T2"/>
    <property type="match status" value="1"/>
</dbReference>
<dbReference type="PANTHER" id="PTHR11240:SF22">
    <property type="entry name" value="RIBONUCLEASE T2"/>
    <property type="match status" value="1"/>
</dbReference>
<accession>A0ABT7QTH8</accession>
<feature type="signal peptide" evidence="3">
    <location>
        <begin position="1"/>
        <end position="17"/>
    </location>
</feature>
<dbReference type="InterPro" id="IPR018188">
    <property type="entry name" value="RNase_T2_His_AS_1"/>
</dbReference>
<evidence type="ECO:0000256" key="1">
    <source>
        <dbReference type="ARBA" id="ARBA00007469"/>
    </source>
</evidence>
<organism evidence="4 5">
    <name type="scientific">Sulfurovum xiamenensis</name>
    <dbReference type="NCBI Taxonomy" id="3019066"/>
    <lineage>
        <taxon>Bacteria</taxon>
        <taxon>Pseudomonadati</taxon>
        <taxon>Campylobacterota</taxon>
        <taxon>Epsilonproteobacteria</taxon>
        <taxon>Campylobacterales</taxon>
        <taxon>Sulfurovaceae</taxon>
        <taxon>Sulfurovum</taxon>
    </lineage>
</organism>
<dbReference type="RefSeq" id="WP_289402270.1">
    <property type="nucleotide sequence ID" value="NZ_JAQIBC010000007.1"/>
</dbReference>
<keyword evidence="3" id="KW-0732">Signal</keyword>
<evidence type="ECO:0000313" key="5">
    <source>
        <dbReference type="Proteomes" id="UP001169066"/>
    </source>
</evidence>
<protein>
    <submittedName>
        <fullName evidence="4">Uncharacterized protein</fullName>
    </submittedName>
</protein>
<evidence type="ECO:0000313" key="4">
    <source>
        <dbReference type="EMBL" id="MDM5264369.1"/>
    </source>
</evidence>
<evidence type="ECO:0000256" key="2">
    <source>
        <dbReference type="RuleBase" id="RU004328"/>
    </source>
</evidence>
<keyword evidence="5" id="KW-1185">Reference proteome</keyword>
<dbReference type="Gene3D" id="3.90.730.10">
    <property type="entry name" value="Ribonuclease T2-like"/>
    <property type="match status" value="1"/>
</dbReference>
<reference evidence="4" key="1">
    <citation type="submission" date="2023-01" db="EMBL/GenBank/DDBJ databases">
        <title>Sulfurovum sp. XTW-4 genome assembly.</title>
        <authorList>
            <person name="Wang J."/>
        </authorList>
    </citation>
    <scope>NUCLEOTIDE SEQUENCE</scope>
    <source>
        <strain evidence="4">XTW-4</strain>
    </source>
</reference>
<name>A0ABT7QTH8_9BACT</name>
<comment type="similarity">
    <text evidence="1 2">Belongs to the RNase T2 family.</text>
</comment>
<dbReference type="PROSITE" id="PS00531">
    <property type="entry name" value="RNASE_T2_2"/>
    <property type="match status" value="1"/>
</dbReference>
<proteinExistence type="inferred from homology"/>
<sequence>MNQLILILMLFSVSLLAREEMFPTQECPAFNNMKHTQNTHGVHLDKEKKYTILRHYKGQNLIVVKGEQPAQRWVDDSCFHKYSDSTNPLNVRRAGSKVLDIDDGLDQTQKYDNSNISKQNILTLSWHNAFCETHRVKKECQRSLFAFGRFKYREKHFVLHGLWPQPKHNIYCGVESHTVMLDKHKQWNRLPDIALNDEIKGGLQKVMPGVASSLHKHEWIKHGTCYGTDANRYYKDAIQMVEQVNASRVGDFFKKQIGKRVTLQQVRAVFDRSFGLGAGKRVELKCNKGLIMELWLHIGAGSDDLGVLLTQGKQTRSHCQGGFVDKAGF</sequence>
<dbReference type="SUPFAM" id="SSF55895">
    <property type="entry name" value="Ribonuclease Rh-like"/>
    <property type="match status" value="1"/>
</dbReference>
<dbReference type="InterPro" id="IPR033130">
    <property type="entry name" value="RNase_T2_His_AS_2"/>
</dbReference>
<dbReference type="InterPro" id="IPR001568">
    <property type="entry name" value="RNase_T2-like"/>
</dbReference>
<dbReference type="EMBL" id="JAQIBC010000007">
    <property type="protein sequence ID" value="MDM5264369.1"/>
    <property type="molecule type" value="Genomic_DNA"/>
</dbReference>
<evidence type="ECO:0000256" key="3">
    <source>
        <dbReference type="SAM" id="SignalP"/>
    </source>
</evidence>